<dbReference type="HAMAP" id="MF_00152">
    <property type="entry name" value="Nfo"/>
    <property type="match status" value="1"/>
</dbReference>
<keyword evidence="5 7" id="KW-0862">Zinc</keyword>
<feature type="domain" description="Xylose isomerase-like TIM barrel" evidence="8">
    <location>
        <begin position="19"/>
        <end position="274"/>
    </location>
</feature>
<comment type="function">
    <text evidence="7">Endonuclease IV plays a role in DNA repair. It cleaves phosphodiester bonds at apurinic or apyrimidinic (AP) sites, generating a 3'-hydroxyl group and a 5'-terminal sugar phosphate.</text>
</comment>
<keyword evidence="7 9" id="KW-0255">Endonuclease</keyword>
<dbReference type="CDD" id="cd00019">
    <property type="entry name" value="AP2Ec"/>
    <property type="match status" value="1"/>
</dbReference>
<dbReference type="InterPro" id="IPR018246">
    <property type="entry name" value="AP_endonuc_F2_Zn_BS"/>
</dbReference>
<evidence type="ECO:0000256" key="7">
    <source>
        <dbReference type="HAMAP-Rule" id="MF_00152"/>
    </source>
</evidence>
<dbReference type="PANTHER" id="PTHR21445:SF0">
    <property type="entry name" value="APURINIC-APYRIMIDINIC ENDONUCLEASE"/>
    <property type="match status" value="1"/>
</dbReference>
<dbReference type="Pfam" id="PF01261">
    <property type="entry name" value="AP_endonuc_2"/>
    <property type="match status" value="1"/>
</dbReference>
<accession>A0A1D8GNA0</accession>
<dbReference type="STRING" id="1424294.Gferi_24090"/>
<evidence type="ECO:0000256" key="6">
    <source>
        <dbReference type="ARBA" id="ARBA00023204"/>
    </source>
</evidence>
<dbReference type="RefSeq" id="WP_069980666.1">
    <property type="nucleotide sequence ID" value="NZ_CP017269.1"/>
</dbReference>
<evidence type="ECO:0000259" key="8">
    <source>
        <dbReference type="Pfam" id="PF01261"/>
    </source>
</evidence>
<dbReference type="PROSITE" id="PS51432">
    <property type="entry name" value="AP_NUCLEASE_F2_4"/>
    <property type="match status" value="1"/>
</dbReference>
<name>A0A1D8GNA0_9FIRM</name>
<evidence type="ECO:0000256" key="4">
    <source>
        <dbReference type="ARBA" id="ARBA00022801"/>
    </source>
</evidence>
<feature type="binding site" evidence="7">
    <location>
        <position position="108"/>
    </location>
    <ligand>
        <name>Zn(2+)</name>
        <dbReference type="ChEBI" id="CHEBI:29105"/>
        <label>1</label>
    </ligand>
</feature>
<dbReference type="InterPro" id="IPR036237">
    <property type="entry name" value="Xyl_isomerase-like_sf"/>
</dbReference>
<dbReference type="PROSITE" id="PS00731">
    <property type="entry name" value="AP_NUCLEASE_F2_3"/>
    <property type="match status" value="1"/>
</dbReference>
<sequence>MLNIGAHLTISKGYERAAKEALSIGANTFQFFTRNPRGAKAKALDLEDIENLDQICEKQSFLSLLAHAPYTYNFASEKEDTWVLAKTLLRDDLDRLQHFKSCQYIILHPGSYVNRSVDYGIHRIAEGLNDVLTGEENTMILLEGMSGKGTEVGGTFEELVQIIEKVKYSDRIGVCLDTCHLYSAGYDIVNSLEDVFLCFDRIIGLDRLKAIHLNDSMMALGSKKDRHAKIGEGTIGLDALVRFIKHPAVSGKPVLLETPNEVEGYASEIKLLKSHYEG</sequence>
<evidence type="ECO:0000313" key="10">
    <source>
        <dbReference type="Proteomes" id="UP000095743"/>
    </source>
</evidence>
<dbReference type="FunFam" id="3.20.20.150:FF:000001">
    <property type="entry name" value="Probable endonuclease 4"/>
    <property type="match status" value="1"/>
</dbReference>
<gene>
    <name evidence="7" type="primary">nfo</name>
    <name evidence="9" type="ORF">Gferi_24090</name>
</gene>
<keyword evidence="3 7" id="KW-0227">DNA damage</keyword>
<comment type="similarity">
    <text evidence="1 7">Belongs to the AP endonuclease 2 family.</text>
</comment>
<organism evidence="9 10">
    <name type="scientific">Geosporobacter ferrireducens</name>
    <dbReference type="NCBI Taxonomy" id="1424294"/>
    <lineage>
        <taxon>Bacteria</taxon>
        <taxon>Bacillati</taxon>
        <taxon>Bacillota</taxon>
        <taxon>Clostridia</taxon>
        <taxon>Peptostreptococcales</taxon>
        <taxon>Thermotaleaceae</taxon>
        <taxon>Geosporobacter</taxon>
    </lineage>
</organism>
<evidence type="ECO:0000256" key="5">
    <source>
        <dbReference type="ARBA" id="ARBA00022833"/>
    </source>
</evidence>
<feature type="binding site" evidence="7">
    <location>
        <position position="143"/>
    </location>
    <ligand>
        <name>Zn(2+)</name>
        <dbReference type="ChEBI" id="CHEBI:29105"/>
        <label>1</label>
    </ligand>
</feature>
<dbReference type="InterPro" id="IPR013022">
    <property type="entry name" value="Xyl_isomerase-like_TIM-brl"/>
</dbReference>
<dbReference type="InterPro" id="IPR001719">
    <property type="entry name" value="AP_endonuc_2"/>
</dbReference>
<dbReference type="PANTHER" id="PTHR21445">
    <property type="entry name" value="ENDONUCLEASE IV ENDODEOXYRIBONUCLEASE IV"/>
    <property type="match status" value="1"/>
</dbReference>
<protein>
    <recommendedName>
        <fullName evidence="7">Probable endonuclease 4</fullName>
        <ecNumber evidence="7">3.1.21.2</ecNumber>
    </recommendedName>
    <alternativeName>
        <fullName evidence="7">Endodeoxyribonuclease IV</fullName>
    </alternativeName>
    <alternativeName>
        <fullName evidence="7">Endonuclease IV</fullName>
    </alternativeName>
</protein>
<dbReference type="SMART" id="SM00518">
    <property type="entry name" value="AP2Ec"/>
    <property type="match status" value="1"/>
</dbReference>
<feature type="binding site" evidence="7">
    <location>
        <position position="212"/>
    </location>
    <ligand>
        <name>Zn(2+)</name>
        <dbReference type="ChEBI" id="CHEBI:29105"/>
        <label>2</label>
    </ligand>
</feature>
<comment type="catalytic activity">
    <reaction evidence="7">
        <text>Endonucleolytic cleavage to 5'-phosphooligonucleotide end-products.</text>
        <dbReference type="EC" id="3.1.21.2"/>
    </reaction>
</comment>
<keyword evidence="7" id="KW-0540">Nuclease</keyword>
<dbReference type="OrthoDB" id="9805666at2"/>
<evidence type="ECO:0000256" key="3">
    <source>
        <dbReference type="ARBA" id="ARBA00022763"/>
    </source>
</evidence>
<evidence type="ECO:0000313" key="9">
    <source>
        <dbReference type="EMBL" id="AOT72357.1"/>
    </source>
</evidence>
<dbReference type="GO" id="GO:0008270">
    <property type="term" value="F:zinc ion binding"/>
    <property type="evidence" value="ECO:0007669"/>
    <property type="project" value="UniProtKB-UniRule"/>
</dbReference>
<keyword evidence="4 7" id="KW-0378">Hydrolase</keyword>
<dbReference type="GO" id="GO:0006284">
    <property type="term" value="P:base-excision repair"/>
    <property type="evidence" value="ECO:0007669"/>
    <property type="project" value="TreeGrafter"/>
</dbReference>
<dbReference type="PROSITE" id="PS00730">
    <property type="entry name" value="AP_NUCLEASE_F2_2"/>
    <property type="match status" value="1"/>
</dbReference>
<feature type="binding site" evidence="7">
    <location>
        <position position="67"/>
    </location>
    <ligand>
        <name>Zn(2+)</name>
        <dbReference type="ChEBI" id="CHEBI:29105"/>
        <label>1</label>
    </ligand>
</feature>
<dbReference type="GO" id="GO:0008081">
    <property type="term" value="F:phosphoric diester hydrolase activity"/>
    <property type="evidence" value="ECO:0007669"/>
    <property type="project" value="TreeGrafter"/>
</dbReference>
<comment type="cofactor">
    <cofactor evidence="7">
        <name>Zn(2+)</name>
        <dbReference type="ChEBI" id="CHEBI:29105"/>
    </cofactor>
    <text evidence="7">Binds 3 Zn(2+) ions.</text>
</comment>
<dbReference type="SUPFAM" id="SSF51658">
    <property type="entry name" value="Xylose isomerase-like"/>
    <property type="match status" value="1"/>
</dbReference>
<keyword evidence="6 7" id="KW-0234">DNA repair</keyword>
<dbReference type="EC" id="3.1.21.2" evidence="7"/>
<dbReference type="Proteomes" id="UP000095743">
    <property type="component" value="Chromosome"/>
</dbReference>
<proteinExistence type="inferred from homology"/>
<reference evidence="9 10" key="1">
    <citation type="submission" date="2016-09" db="EMBL/GenBank/DDBJ databases">
        <title>Genomic analysis reveals versatility of anaerobic energy metabolism of Geosporobacter ferrireducens IRF9 of phylum Firmicutes.</title>
        <authorList>
            <person name="Kim S.-J."/>
        </authorList>
    </citation>
    <scope>NUCLEOTIDE SEQUENCE [LARGE SCALE GENOMIC DNA]</scope>
    <source>
        <strain evidence="9 10">IRF9</strain>
    </source>
</reference>
<feature type="binding site" evidence="7">
    <location>
        <position position="227"/>
    </location>
    <ligand>
        <name>Zn(2+)</name>
        <dbReference type="ChEBI" id="CHEBI:29105"/>
        <label>3</label>
    </ligand>
</feature>
<dbReference type="GO" id="GO:0003906">
    <property type="term" value="F:DNA-(apurinic or apyrimidinic site) endonuclease activity"/>
    <property type="evidence" value="ECO:0007669"/>
    <property type="project" value="TreeGrafter"/>
</dbReference>
<dbReference type="Gene3D" id="3.20.20.150">
    <property type="entry name" value="Divalent-metal-dependent TIM barrel enzymes"/>
    <property type="match status" value="1"/>
</dbReference>
<evidence type="ECO:0000256" key="2">
    <source>
        <dbReference type="ARBA" id="ARBA00022723"/>
    </source>
</evidence>
<feature type="binding site" evidence="7">
    <location>
        <position position="177"/>
    </location>
    <ligand>
        <name>Zn(2+)</name>
        <dbReference type="ChEBI" id="CHEBI:29105"/>
        <label>2</label>
    </ligand>
</feature>
<feature type="binding site" evidence="7">
    <location>
        <position position="143"/>
    </location>
    <ligand>
        <name>Zn(2+)</name>
        <dbReference type="ChEBI" id="CHEBI:29105"/>
        <label>2</label>
    </ligand>
</feature>
<evidence type="ECO:0000256" key="1">
    <source>
        <dbReference type="ARBA" id="ARBA00005340"/>
    </source>
</evidence>
<feature type="binding site" evidence="7">
    <location>
        <position position="225"/>
    </location>
    <ligand>
        <name>Zn(2+)</name>
        <dbReference type="ChEBI" id="CHEBI:29105"/>
        <label>3</label>
    </ligand>
</feature>
<dbReference type="AlphaFoldDB" id="A0A1D8GNA0"/>
<feature type="binding site" evidence="7">
    <location>
        <position position="180"/>
    </location>
    <ligand>
        <name>Zn(2+)</name>
        <dbReference type="ChEBI" id="CHEBI:29105"/>
        <label>3</label>
    </ligand>
</feature>
<dbReference type="GO" id="GO:0003677">
    <property type="term" value="F:DNA binding"/>
    <property type="evidence" value="ECO:0007669"/>
    <property type="project" value="InterPro"/>
</dbReference>
<keyword evidence="2 7" id="KW-0479">Metal-binding</keyword>
<feature type="binding site" evidence="7">
    <location>
        <position position="257"/>
    </location>
    <ligand>
        <name>Zn(2+)</name>
        <dbReference type="ChEBI" id="CHEBI:29105"/>
        <label>2</label>
    </ligand>
</feature>
<dbReference type="EMBL" id="CP017269">
    <property type="protein sequence ID" value="AOT72357.1"/>
    <property type="molecule type" value="Genomic_DNA"/>
</dbReference>
<dbReference type="NCBIfam" id="TIGR00587">
    <property type="entry name" value="nfo"/>
    <property type="match status" value="1"/>
</dbReference>
<dbReference type="KEGG" id="gfe:Gferi_24090"/>
<keyword evidence="10" id="KW-1185">Reference proteome</keyword>
<dbReference type="GO" id="GO:0008833">
    <property type="term" value="F:deoxyribonuclease IV (phage-T4-induced) activity"/>
    <property type="evidence" value="ECO:0007669"/>
    <property type="project" value="UniProtKB-UniRule"/>
</dbReference>